<dbReference type="Proteomes" id="UP001266305">
    <property type="component" value="Unassembled WGS sequence"/>
</dbReference>
<comment type="caution">
    <text evidence="3">The sequence shown here is derived from an EMBL/GenBank/DDBJ whole genome shotgun (WGS) entry which is preliminary data.</text>
</comment>
<dbReference type="GO" id="GO:0016787">
    <property type="term" value="F:hydrolase activity"/>
    <property type="evidence" value="ECO:0007669"/>
    <property type="project" value="UniProtKB-KW"/>
</dbReference>
<accession>A0ABQ9W225</accession>
<protein>
    <submittedName>
        <fullName evidence="3">Epoxide hydrolase</fullName>
    </submittedName>
</protein>
<sequence>MEMLYPFKEKVFYSLMRESGYMQIQCTKSDTMGCALNDSPDGGLERKFSLDDLLTNVMLYWTAGSIVSSQYFYKEKLGQGWMTQKHEQMKVYMPTGFSAFPSELIHTPEKWIRLKYPKLISYSYMARGGNFAAFEDLDLLTQDIHKFLSVLERQ</sequence>
<reference evidence="3 4" key="1">
    <citation type="submission" date="2023-05" db="EMBL/GenBank/DDBJ databases">
        <title>B98-5 Cell Line De Novo Hybrid Assembly: An Optical Mapping Approach.</title>
        <authorList>
            <person name="Kananen K."/>
            <person name="Auerbach J.A."/>
            <person name="Kautto E."/>
            <person name="Blachly J.S."/>
        </authorList>
    </citation>
    <scope>NUCLEOTIDE SEQUENCE [LARGE SCALE GENOMIC DNA]</scope>
    <source>
        <strain evidence="3">B95-8</strain>
        <tissue evidence="3">Cell line</tissue>
    </source>
</reference>
<comment type="similarity">
    <text evidence="1">Belongs to the peptidase S33 family.</text>
</comment>
<name>A0ABQ9W225_SAGOE</name>
<evidence type="ECO:0000256" key="2">
    <source>
        <dbReference type="ARBA" id="ARBA00022801"/>
    </source>
</evidence>
<gene>
    <name evidence="3" type="primary">EPHX1</name>
    <name evidence="3" type="ORF">P7K49_005730</name>
</gene>
<evidence type="ECO:0000256" key="1">
    <source>
        <dbReference type="ARBA" id="ARBA00010088"/>
    </source>
</evidence>
<evidence type="ECO:0000313" key="4">
    <source>
        <dbReference type="Proteomes" id="UP001266305"/>
    </source>
</evidence>
<dbReference type="EMBL" id="JASSZA010000003">
    <property type="protein sequence ID" value="KAK2115104.1"/>
    <property type="molecule type" value="Genomic_DNA"/>
</dbReference>
<dbReference type="SUPFAM" id="SSF53474">
    <property type="entry name" value="alpha/beta-Hydrolases"/>
    <property type="match status" value="1"/>
</dbReference>
<keyword evidence="4" id="KW-1185">Reference proteome</keyword>
<dbReference type="InterPro" id="IPR029058">
    <property type="entry name" value="AB_hydrolase_fold"/>
</dbReference>
<evidence type="ECO:0000313" key="3">
    <source>
        <dbReference type="EMBL" id="KAK2115104.1"/>
    </source>
</evidence>
<organism evidence="3 4">
    <name type="scientific">Saguinus oedipus</name>
    <name type="common">Cotton-top tamarin</name>
    <name type="synonym">Oedipomidas oedipus</name>
    <dbReference type="NCBI Taxonomy" id="9490"/>
    <lineage>
        <taxon>Eukaryota</taxon>
        <taxon>Metazoa</taxon>
        <taxon>Chordata</taxon>
        <taxon>Craniata</taxon>
        <taxon>Vertebrata</taxon>
        <taxon>Euteleostomi</taxon>
        <taxon>Mammalia</taxon>
        <taxon>Eutheria</taxon>
        <taxon>Euarchontoglires</taxon>
        <taxon>Primates</taxon>
        <taxon>Haplorrhini</taxon>
        <taxon>Platyrrhini</taxon>
        <taxon>Cebidae</taxon>
        <taxon>Callitrichinae</taxon>
        <taxon>Saguinus</taxon>
    </lineage>
</organism>
<proteinExistence type="inferred from homology"/>
<dbReference type="PANTHER" id="PTHR21661:SF78">
    <property type="entry name" value="EPOXIDE HYDROLASE 1"/>
    <property type="match status" value="1"/>
</dbReference>
<dbReference type="PANTHER" id="PTHR21661">
    <property type="entry name" value="EPOXIDE HYDROLASE 1-RELATED"/>
    <property type="match status" value="1"/>
</dbReference>
<keyword evidence="2 3" id="KW-0378">Hydrolase</keyword>
<dbReference type="Gene3D" id="3.40.50.1820">
    <property type="entry name" value="alpha/beta hydrolase"/>
    <property type="match status" value="1"/>
</dbReference>